<evidence type="ECO:0000256" key="4">
    <source>
        <dbReference type="ARBA" id="ARBA00023224"/>
    </source>
</evidence>
<dbReference type="PANTHER" id="PTHR10218">
    <property type="entry name" value="GTP-BINDING PROTEIN ALPHA SUBUNIT"/>
    <property type="match status" value="1"/>
</dbReference>
<dbReference type="GO" id="GO:0046872">
    <property type="term" value="F:metal ion binding"/>
    <property type="evidence" value="ECO:0007669"/>
    <property type="project" value="UniProtKB-KW"/>
</dbReference>
<keyword evidence="2 5" id="KW-0547">Nucleotide-binding</keyword>
<dbReference type="EMBL" id="JAUEPU010000009">
    <property type="protein sequence ID" value="KAK0499364.1"/>
    <property type="molecule type" value="Genomic_DNA"/>
</dbReference>
<evidence type="ECO:0000256" key="1">
    <source>
        <dbReference type="ARBA" id="ARBA00022723"/>
    </source>
</evidence>
<proteinExistence type="predicted"/>
<dbReference type="GO" id="GO:0001664">
    <property type="term" value="F:G protein-coupled receptor binding"/>
    <property type="evidence" value="ECO:0007669"/>
    <property type="project" value="TreeGrafter"/>
</dbReference>
<dbReference type="InterPro" id="IPR001019">
    <property type="entry name" value="Gprotein_alpha_su"/>
</dbReference>
<dbReference type="Pfam" id="PF00503">
    <property type="entry name" value="G-alpha"/>
    <property type="match status" value="1"/>
</dbReference>
<keyword evidence="3 5" id="KW-0342">GTP-binding</keyword>
<evidence type="ECO:0000256" key="6">
    <source>
        <dbReference type="PIRSR" id="PIRSR601019-2"/>
    </source>
</evidence>
<gene>
    <name evidence="7" type="ORF">EDD18DRAFT_1150863</name>
</gene>
<keyword evidence="8" id="KW-1185">Reference proteome</keyword>
<evidence type="ECO:0000256" key="2">
    <source>
        <dbReference type="ARBA" id="ARBA00022741"/>
    </source>
</evidence>
<dbReference type="SUPFAM" id="SSF52540">
    <property type="entry name" value="P-loop containing nucleoside triphosphate hydrolases"/>
    <property type="match status" value="1"/>
</dbReference>
<feature type="binding site" evidence="6">
    <location>
        <position position="30"/>
    </location>
    <ligand>
        <name>Mg(2+)</name>
        <dbReference type="ChEBI" id="CHEBI:18420"/>
    </ligand>
</feature>
<dbReference type="Proteomes" id="UP001175228">
    <property type="component" value="Unassembled WGS sequence"/>
</dbReference>
<dbReference type="AlphaFoldDB" id="A0AA39UVK6"/>
<feature type="binding site" evidence="5">
    <location>
        <begin position="180"/>
        <end position="184"/>
    </location>
    <ligand>
        <name>GTP</name>
        <dbReference type="ChEBI" id="CHEBI:37565"/>
    </ligand>
</feature>
<dbReference type="PRINTS" id="PR00318">
    <property type="entry name" value="GPROTEINA"/>
</dbReference>
<keyword evidence="6" id="KW-0460">Magnesium</keyword>
<evidence type="ECO:0000256" key="3">
    <source>
        <dbReference type="ARBA" id="ARBA00023134"/>
    </source>
</evidence>
<dbReference type="InterPro" id="IPR027417">
    <property type="entry name" value="P-loop_NTPase"/>
</dbReference>
<evidence type="ECO:0000313" key="8">
    <source>
        <dbReference type="Proteomes" id="UP001175228"/>
    </source>
</evidence>
<dbReference type="GO" id="GO:0000750">
    <property type="term" value="P:pheromone-dependent signal transduction involved in conjugation with cellular fusion"/>
    <property type="evidence" value="ECO:0007669"/>
    <property type="project" value="TreeGrafter"/>
</dbReference>
<dbReference type="GO" id="GO:0005737">
    <property type="term" value="C:cytoplasm"/>
    <property type="evidence" value="ECO:0007669"/>
    <property type="project" value="TreeGrafter"/>
</dbReference>
<name>A0AA39UVK6_9AGAR</name>
<dbReference type="GO" id="GO:0005834">
    <property type="term" value="C:heterotrimeric G-protein complex"/>
    <property type="evidence" value="ECO:0007669"/>
    <property type="project" value="TreeGrafter"/>
</dbReference>
<dbReference type="GO" id="GO:0003924">
    <property type="term" value="F:GTPase activity"/>
    <property type="evidence" value="ECO:0007669"/>
    <property type="project" value="InterPro"/>
</dbReference>
<dbReference type="Gene3D" id="3.40.50.300">
    <property type="entry name" value="P-loop containing nucleotide triphosphate hydrolases"/>
    <property type="match status" value="1"/>
</dbReference>
<accession>A0AA39UVK6</accession>
<dbReference type="PROSITE" id="PS51882">
    <property type="entry name" value="G_ALPHA"/>
    <property type="match status" value="1"/>
</dbReference>
<dbReference type="Gene3D" id="1.10.400.10">
    <property type="entry name" value="GI Alpha 1, domain 2-like"/>
    <property type="match status" value="1"/>
</dbReference>
<feature type="binding site" evidence="5">
    <location>
        <begin position="249"/>
        <end position="252"/>
    </location>
    <ligand>
        <name>GTP</name>
        <dbReference type="ChEBI" id="CHEBI:37565"/>
    </ligand>
</feature>
<evidence type="ECO:0000313" key="7">
    <source>
        <dbReference type="EMBL" id="KAK0499364.1"/>
    </source>
</evidence>
<dbReference type="CDD" id="cd00066">
    <property type="entry name" value="G-alpha"/>
    <property type="match status" value="1"/>
</dbReference>
<dbReference type="GO" id="GO:0005525">
    <property type="term" value="F:GTP binding"/>
    <property type="evidence" value="ECO:0007669"/>
    <property type="project" value="UniProtKB-KW"/>
</dbReference>
<dbReference type="GO" id="GO:0031683">
    <property type="term" value="F:G-protein beta/gamma-subunit complex binding"/>
    <property type="evidence" value="ECO:0007669"/>
    <property type="project" value="InterPro"/>
</dbReference>
<keyword evidence="1 6" id="KW-0479">Metal-binding</keyword>
<protein>
    <submittedName>
        <fullName evidence="7">Heterotrimeric G protein alpha subunit 4</fullName>
    </submittedName>
</protein>
<dbReference type="GO" id="GO:0007186">
    <property type="term" value="P:G protein-coupled receptor signaling pathway"/>
    <property type="evidence" value="ECO:0007669"/>
    <property type="project" value="InterPro"/>
</dbReference>
<dbReference type="SUPFAM" id="SSF47895">
    <property type="entry name" value="Transducin (alpha subunit), insertion domain"/>
    <property type="match status" value="1"/>
</dbReference>
<evidence type="ECO:0000256" key="5">
    <source>
        <dbReference type="PIRSR" id="PIRSR601019-1"/>
    </source>
</evidence>
<feature type="binding site" evidence="6">
    <location>
        <position position="161"/>
    </location>
    <ligand>
        <name>Mg(2+)</name>
        <dbReference type="ChEBI" id="CHEBI:18420"/>
    </ligand>
</feature>
<organism evidence="7 8">
    <name type="scientific">Armillaria luteobubalina</name>
    <dbReference type="NCBI Taxonomy" id="153913"/>
    <lineage>
        <taxon>Eukaryota</taxon>
        <taxon>Fungi</taxon>
        <taxon>Dikarya</taxon>
        <taxon>Basidiomycota</taxon>
        <taxon>Agaricomycotina</taxon>
        <taxon>Agaricomycetes</taxon>
        <taxon>Agaricomycetidae</taxon>
        <taxon>Agaricales</taxon>
        <taxon>Marasmiineae</taxon>
        <taxon>Physalacriaceae</taxon>
        <taxon>Armillaria</taxon>
    </lineage>
</organism>
<reference evidence="7" key="1">
    <citation type="submission" date="2023-06" db="EMBL/GenBank/DDBJ databases">
        <authorList>
            <consortium name="Lawrence Berkeley National Laboratory"/>
            <person name="Ahrendt S."/>
            <person name="Sahu N."/>
            <person name="Indic B."/>
            <person name="Wong-Bajracharya J."/>
            <person name="Merenyi Z."/>
            <person name="Ke H.-M."/>
            <person name="Monk M."/>
            <person name="Kocsube S."/>
            <person name="Drula E."/>
            <person name="Lipzen A."/>
            <person name="Balint B."/>
            <person name="Henrissat B."/>
            <person name="Andreopoulos B."/>
            <person name="Martin F.M."/>
            <person name="Harder C.B."/>
            <person name="Rigling D."/>
            <person name="Ford K.L."/>
            <person name="Foster G.D."/>
            <person name="Pangilinan J."/>
            <person name="Papanicolaou A."/>
            <person name="Barry K."/>
            <person name="LaButti K."/>
            <person name="Viragh M."/>
            <person name="Koriabine M."/>
            <person name="Yan M."/>
            <person name="Riley R."/>
            <person name="Champramary S."/>
            <person name="Plett K.L."/>
            <person name="Tsai I.J."/>
            <person name="Slot J."/>
            <person name="Sipos G."/>
            <person name="Plett J."/>
            <person name="Nagy L.G."/>
            <person name="Grigoriev I.V."/>
        </authorList>
    </citation>
    <scope>NUCLEOTIDE SEQUENCE</scope>
    <source>
        <strain evidence="7">HWK02</strain>
    </source>
</reference>
<dbReference type="PANTHER" id="PTHR10218:SF242">
    <property type="entry name" value="GUANINE NUCLEOTIDE-BINDING PROTEIN ALPHA-1 SUBUNIT"/>
    <property type="match status" value="1"/>
</dbReference>
<keyword evidence="4" id="KW-0807">Transducer</keyword>
<sequence>MGICSSSQALELTEADEFVLLLGAGDSGKTTFLKQIHLIHNISFSQDLEYYRQLILDNLTGGFLCILEAMLDMDLAVSKDNLRYLSGIQYWCLREGDPFPIAFLQPLKALWRDPGVQEVWRRGNEASLPENLEYFFSDLDRLFHPQYQPTEQDIIQCRVRTIGIIETVFRLQDREVTVVDVGGQRSERRKWIHCFRDATSVLFFINLNGYDQCLAEDKDANQMHDAMAIWEAICRSRWFEHTSIVLFLNKDDLFEHKVPHSDIENYFPDFDGEPGDVRAGREYFKHRFSELATKGGRRDIYIHVITAIDTAMLQAVMTSVEGTIILKTNLEVATLL</sequence>
<feature type="binding site" evidence="5">
    <location>
        <position position="307"/>
    </location>
    <ligand>
        <name>GTP</name>
        <dbReference type="ChEBI" id="CHEBI:37565"/>
    </ligand>
</feature>
<dbReference type="FunFam" id="3.40.50.300:FF:000692">
    <property type="entry name" value="Guanine nucleotide-binding protein subunit alpha"/>
    <property type="match status" value="1"/>
</dbReference>
<dbReference type="InterPro" id="IPR011025">
    <property type="entry name" value="GproteinA_insert"/>
</dbReference>
<comment type="caution">
    <text evidence="7">The sequence shown here is derived from an EMBL/GenBank/DDBJ whole genome shotgun (WGS) entry which is preliminary data.</text>
</comment>
<dbReference type="SMART" id="SM00275">
    <property type="entry name" value="G_alpha"/>
    <property type="match status" value="1"/>
</dbReference>